<keyword evidence="4 7" id="KW-0238">DNA-binding</keyword>
<feature type="domain" description="Response regulatory" evidence="8">
    <location>
        <begin position="12"/>
        <end position="126"/>
    </location>
</feature>
<proteinExistence type="predicted"/>
<evidence type="ECO:0000256" key="3">
    <source>
        <dbReference type="ARBA" id="ARBA00023015"/>
    </source>
</evidence>
<dbReference type="SMART" id="SM00448">
    <property type="entry name" value="REC"/>
    <property type="match status" value="1"/>
</dbReference>
<evidence type="ECO:0000259" key="9">
    <source>
        <dbReference type="PROSITE" id="PS51755"/>
    </source>
</evidence>
<protein>
    <submittedName>
        <fullName evidence="10">Two-component system OmpR family response regulator</fullName>
    </submittedName>
</protein>
<dbReference type="Gene3D" id="1.10.10.10">
    <property type="entry name" value="Winged helix-like DNA-binding domain superfamily/Winged helix DNA-binding domain"/>
    <property type="match status" value="1"/>
</dbReference>
<comment type="caution">
    <text evidence="10">The sequence shown here is derived from an EMBL/GenBank/DDBJ whole genome shotgun (WGS) entry which is preliminary data.</text>
</comment>
<evidence type="ECO:0000256" key="7">
    <source>
        <dbReference type="PROSITE-ProRule" id="PRU01091"/>
    </source>
</evidence>
<keyword evidence="2" id="KW-0902">Two-component regulatory system</keyword>
<evidence type="ECO:0000256" key="1">
    <source>
        <dbReference type="ARBA" id="ARBA00022553"/>
    </source>
</evidence>
<evidence type="ECO:0000256" key="5">
    <source>
        <dbReference type="ARBA" id="ARBA00023163"/>
    </source>
</evidence>
<feature type="DNA-binding region" description="OmpR/PhoB-type" evidence="7">
    <location>
        <begin position="138"/>
        <end position="236"/>
    </location>
</feature>
<dbReference type="GO" id="GO:0032993">
    <property type="term" value="C:protein-DNA complex"/>
    <property type="evidence" value="ECO:0007669"/>
    <property type="project" value="TreeGrafter"/>
</dbReference>
<dbReference type="Pfam" id="PF00072">
    <property type="entry name" value="Response_reg"/>
    <property type="match status" value="1"/>
</dbReference>
<gene>
    <name evidence="10" type="ORF">IQ35_03662</name>
</gene>
<dbReference type="Gene3D" id="3.40.50.2300">
    <property type="match status" value="1"/>
</dbReference>
<evidence type="ECO:0000313" key="11">
    <source>
        <dbReference type="Proteomes" id="UP000316624"/>
    </source>
</evidence>
<dbReference type="AlphaFoldDB" id="A0A562K3Z2"/>
<keyword evidence="11" id="KW-1185">Reference proteome</keyword>
<dbReference type="CDD" id="cd00383">
    <property type="entry name" value="trans_reg_C"/>
    <property type="match status" value="1"/>
</dbReference>
<dbReference type="GO" id="GO:0000156">
    <property type="term" value="F:phosphorelay response regulator activity"/>
    <property type="evidence" value="ECO:0007669"/>
    <property type="project" value="TreeGrafter"/>
</dbReference>
<accession>A0A562K3Z2</accession>
<dbReference type="Proteomes" id="UP000316624">
    <property type="component" value="Unassembled WGS sequence"/>
</dbReference>
<evidence type="ECO:0000256" key="6">
    <source>
        <dbReference type="PROSITE-ProRule" id="PRU00169"/>
    </source>
</evidence>
<dbReference type="FunFam" id="1.10.10.10:FF:000005">
    <property type="entry name" value="Two-component system response regulator"/>
    <property type="match status" value="1"/>
</dbReference>
<dbReference type="Gene3D" id="6.10.250.690">
    <property type="match status" value="1"/>
</dbReference>
<dbReference type="InterPro" id="IPR001867">
    <property type="entry name" value="OmpR/PhoB-type_DNA-bd"/>
</dbReference>
<dbReference type="InterPro" id="IPR001789">
    <property type="entry name" value="Sig_transdc_resp-reg_receiver"/>
</dbReference>
<feature type="modified residue" description="4-aspartylphosphate" evidence="6">
    <location>
        <position position="61"/>
    </location>
</feature>
<evidence type="ECO:0000256" key="2">
    <source>
        <dbReference type="ARBA" id="ARBA00023012"/>
    </source>
</evidence>
<dbReference type="PROSITE" id="PS50110">
    <property type="entry name" value="RESPONSE_REGULATORY"/>
    <property type="match status" value="1"/>
</dbReference>
<evidence type="ECO:0000256" key="4">
    <source>
        <dbReference type="ARBA" id="ARBA00023125"/>
    </source>
</evidence>
<dbReference type="PANTHER" id="PTHR48111:SF76">
    <property type="entry name" value="TWO-COMPONENT RESPONSE REGULATOR"/>
    <property type="match status" value="1"/>
</dbReference>
<dbReference type="PROSITE" id="PS51755">
    <property type="entry name" value="OMPR_PHOB"/>
    <property type="match status" value="1"/>
</dbReference>
<dbReference type="Pfam" id="PF00486">
    <property type="entry name" value="Trans_reg_C"/>
    <property type="match status" value="1"/>
</dbReference>
<dbReference type="InterPro" id="IPR011006">
    <property type="entry name" value="CheY-like_superfamily"/>
</dbReference>
<dbReference type="PANTHER" id="PTHR48111">
    <property type="entry name" value="REGULATOR OF RPOS"/>
    <property type="match status" value="1"/>
</dbReference>
<organism evidence="10 11">
    <name type="scientific">Sphingobium wenxiniae (strain DSM 21828 / CGMCC 1.7748 / JZ-1)</name>
    <dbReference type="NCBI Taxonomy" id="595605"/>
    <lineage>
        <taxon>Bacteria</taxon>
        <taxon>Pseudomonadati</taxon>
        <taxon>Pseudomonadota</taxon>
        <taxon>Alphaproteobacteria</taxon>
        <taxon>Sphingomonadales</taxon>
        <taxon>Sphingomonadaceae</taxon>
        <taxon>Sphingobium</taxon>
    </lineage>
</organism>
<keyword evidence="5" id="KW-0804">Transcription</keyword>
<sequence length="242" mass="26947">MEDGNERSDAMRILLLEDDRETRDYLMRGLKELGHQVVAESEGKAALSRTLAEAFDILVLDRMVPGLDGLTVLKLAREAGCRSPAIILSAMAGIEDRVAGLEGGADDYLIKPFAFAELAARLGALARRPPSGDRTDAQTVLRVGDIEMDLVRRTVKRDGRSIELQPREFSLLEYLLRNADRLVTRTMLLDRVWNFGFDPKTNIVETHMSRLRTKLNEGGAENVIRTIRGSGYMIAGRARPQP</sequence>
<dbReference type="InterPro" id="IPR036388">
    <property type="entry name" value="WH-like_DNA-bd_sf"/>
</dbReference>
<dbReference type="GO" id="GO:0006355">
    <property type="term" value="P:regulation of DNA-templated transcription"/>
    <property type="evidence" value="ECO:0007669"/>
    <property type="project" value="InterPro"/>
</dbReference>
<name>A0A562K3Z2_SPHWJ</name>
<keyword evidence="3" id="KW-0805">Transcription regulation</keyword>
<reference evidence="10 11" key="1">
    <citation type="journal article" date="2015" name="Stand. Genomic Sci.">
        <title>Genomic Encyclopedia of Bacterial and Archaeal Type Strains, Phase III: the genomes of soil and plant-associated and newly described type strains.</title>
        <authorList>
            <person name="Whitman W.B."/>
            <person name="Woyke T."/>
            <person name="Klenk H.P."/>
            <person name="Zhou Y."/>
            <person name="Lilburn T.G."/>
            <person name="Beck B.J."/>
            <person name="De Vos P."/>
            <person name="Vandamme P."/>
            <person name="Eisen J.A."/>
            <person name="Garrity G."/>
            <person name="Hugenholtz P."/>
            <person name="Kyrpides N.C."/>
        </authorList>
    </citation>
    <scope>NUCLEOTIDE SEQUENCE [LARGE SCALE GENOMIC DNA]</scope>
    <source>
        <strain evidence="10 11">CGMCC 1.7748</strain>
    </source>
</reference>
<dbReference type="GO" id="GO:0005829">
    <property type="term" value="C:cytosol"/>
    <property type="evidence" value="ECO:0007669"/>
    <property type="project" value="TreeGrafter"/>
</dbReference>
<evidence type="ECO:0000313" key="10">
    <source>
        <dbReference type="EMBL" id="TWH90130.1"/>
    </source>
</evidence>
<feature type="domain" description="OmpR/PhoB-type" evidence="9">
    <location>
        <begin position="138"/>
        <end position="236"/>
    </location>
</feature>
<evidence type="ECO:0000259" key="8">
    <source>
        <dbReference type="PROSITE" id="PS50110"/>
    </source>
</evidence>
<dbReference type="SMART" id="SM00862">
    <property type="entry name" value="Trans_reg_C"/>
    <property type="match status" value="1"/>
</dbReference>
<keyword evidence="1 6" id="KW-0597">Phosphoprotein</keyword>
<dbReference type="InterPro" id="IPR039420">
    <property type="entry name" value="WalR-like"/>
</dbReference>
<dbReference type="EMBL" id="VLKK01000025">
    <property type="protein sequence ID" value="TWH90130.1"/>
    <property type="molecule type" value="Genomic_DNA"/>
</dbReference>
<dbReference type="SUPFAM" id="SSF52172">
    <property type="entry name" value="CheY-like"/>
    <property type="match status" value="1"/>
</dbReference>
<dbReference type="GO" id="GO:0000976">
    <property type="term" value="F:transcription cis-regulatory region binding"/>
    <property type="evidence" value="ECO:0007669"/>
    <property type="project" value="TreeGrafter"/>
</dbReference>